<reference evidence="3" key="1">
    <citation type="journal article" date="2015" name="Genom Data">
        <title>Genome sequences of six Phytophthora species associated with forests in New Zealand.</title>
        <authorList>
            <person name="Studholme D.J."/>
            <person name="McDougal R.L."/>
            <person name="Sambles C."/>
            <person name="Hansen E."/>
            <person name="Hardy G."/>
            <person name="Grant M."/>
            <person name="Ganley R.J."/>
            <person name="Williams N.M."/>
        </authorList>
    </citation>
    <scope>NUCLEOTIDE SEQUENCE</scope>
    <source>
        <strain evidence="3">NZFS 2646</strain>
        <strain evidence="4">NZFS 3630</strain>
    </source>
</reference>
<feature type="domain" description="Tuberin N-terminal" evidence="2">
    <location>
        <begin position="227"/>
        <end position="320"/>
    </location>
</feature>
<dbReference type="SUPFAM" id="SSF48371">
    <property type="entry name" value="ARM repeat"/>
    <property type="match status" value="1"/>
</dbReference>
<evidence type="ECO:0000256" key="1">
    <source>
        <dbReference type="SAM" id="MobiDB-lite"/>
    </source>
</evidence>
<dbReference type="GO" id="GO:0005096">
    <property type="term" value="F:GTPase activator activity"/>
    <property type="evidence" value="ECO:0007669"/>
    <property type="project" value="InterPro"/>
</dbReference>
<evidence type="ECO:0000313" key="6">
    <source>
        <dbReference type="Proteomes" id="UP000285883"/>
    </source>
</evidence>
<feature type="compositionally biased region" description="Polar residues" evidence="1">
    <location>
        <begin position="1"/>
        <end position="13"/>
    </location>
</feature>
<feature type="region of interest" description="Disordered" evidence="1">
    <location>
        <begin position="163"/>
        <end position="208"/>
    </location>
</feature>
<reference evidence="5 6" key="2">
    <citation type="submission" date="2018-07" db="EMBL/GenBank/DDBJ databases">
        <title>Genome sequencing of oomycete isolates from Chile give support for New Zealand origin for Phytophthora kernoviae and make available the first Nothophytophthora sp. genome.</title>
        <authorList>
            <person name="Studholme D.J."/>
            <person name="Sanfuentes E."/>
            <person name="Panda P."/>
            <person name="Hill R."/>
            <person name="Sambles C."/>
            <person name="Grant M."/>
            <person name="Williams N.M."/>
            <person name="Mcdougal R.L."/>
        </authorList>
    </citation>
    <scope>NUCLEOTIDE SEQUENCE [LARGE SCALE GENOMIC DNA]</scope>
    <source>
        <strain evidence="5">Chile2</strain>
    </source>
</reference>
<comment type="caution">
    <text evidence="5">The sequence shown here is derived from an EMBL/GenBank/DDBJ whole genome shotgun (WGS) entry which is preliminary data.</text>
</comment>
<evidence type="ECO:0000313" key="4">
    <source>
        <dbReference type="EMBL" id="KAG2533460.1"/>
    </source>
</evidence>
<dbReference type="InterPro" id="IPR016024">
    <property type="entry name" value="ARM-type_fold"/>
</dbReference>
<dbReference type="GO" id="GO:0005737">
    <property type="term" value="C:cytoplasm"/>
    <property type="evidence" value="ECO:0007669"/>
    <property type="project" value="TreeGrafter"/>
</dbReference>
<dbReference type="Proteomes" id="UP000785171">
    <property type="component" value="Unassembled WGS sequence"/>
</dbReference>
<accession>A0A3R7J138</accession>
<dbReference type="GO" id="GO:0005634">
    <property type="term" value="C:nucleus"/>
    <property type="evidence" value="ECO:0007669"/>
    <property type="project" value="InterPro"/>
</dbReference>
<evidence type="ECO:0000313" key="5">
    <source>
        <dbReference type="EMBL" id="RLN05712.1"/>
    </source>
</evidence>
<gene>
    <name evidence="5" type="ORF">BBI17_003259</name>
    <name evidence="3" type="ORF">JM16_000318</name>
    <name evidence="4" type="ORF">JM18_000234</name>
</gene>
<dbReference type="EMBL" id="JPWV03000004">
    <property type="protein sequence ID" value="KAG2532424.1"/>
    <property type="molecule type" value="Genomic_DNA"/>
</dbReference>
<dbReference type="Gene3D" id="1.25.10.10">
    <property type="entry name" value="Leucine-rich Repeat Variant"/>
    <property type="match status" value="1"/>
</dbReference>
<name>A0A3R7J138_9STRA</name>
<protein>
    <recommendedName>
        <fullName evidence="2">Tuberin N-terminal domain-containing protein</fullName>
    </recommendedName>
</protein>
<sequence>MADATQDTASAGQVQVPPNADEAPSPRVQTDTDPVNDEITTENASQLQQPNCEASEQPDQASERDVASFTAPVVATSGPLGLRRVSSSGVAASRGVGFGIGAGIGLRSRSRSGGDDGERASSELVLQLQRLCRRQRQRSEERAFVRDVERVLSLLQVQTPTLAGSGATSATYPGPGLSLTESNTGEVLGSVQEEDEGPNEKRGGSGGNNSLFHSDRFVGCEAPTLAEIDALLDCIADLFEHRNPGVRALAFEVVQLCLLRFGERLTPALRRKVFLRLETHPPGDFLLRQKALRALTQDGRHLRPFHVELGWLLLNLLEESDAQRDLLRLIQCIFCRSPRALDRDKVIAIVSIISTRSPRTAAIHPANELPDIQQQQQMPVSIQQTRIPRELLDTLQAAEDLVEHRVFAGDVDEFLNVLEEYLPHLSESSMLFLLRQRAEAARPGYHLNWLTTLSTTMRTFFSCYSIDGDTFPVSCAVRLKALEVLRLNLWTSRNVCEDRVIEEVVIPTLGHVYEDPDAEVRRRALGFIIEVARQLESVKFDVLVDILANAMALSSHEDAQLVAASGIVSLFSSAFDHLPPARAVRMYDLLATTVETHRSRAVRHIALTCMLNVCEGRATDGKLLWREQHVRTSRFLFVSRRAARANVSGVQLTAACVPVARALRALLTLVSSEPDAELFRMAVKGIKIMLENRAILEDVDLFDFEFKLLHTTTTALSLLSILAPASGNALSARRAIVEALLLGFDPAVHTPQAYIVTLMLVMVLRVVAELLIGKTVGHEIFSE</sequence>
<dbReference type="Proteomes" id="UP000285883">
    <property type="component" value="Unassembled WGS sequence"/>
</dbReference>
<dbReference type="InterPro" id="IPR027107">
    <property type="entry name" value="Tuberin/Ral-act_asu"/>
</dbReference>
<dbReference type="Proteomes" id="UP000792063">
    <property type="component" value="Unassembled WGS sequence"/>
</dbReference>
<dbReference type="AlphaFoldDB" id="A0A3R7J138"/>
<dbReference type="Pfam" id="PF11864">
    <property type="entry name" value="DUF3384"/>
    <property type="match status" value="1"/>
</dbReference>
<dbReference type="InterPro" id="IPR024584">
    <property type="entry name" value="Tuberin_N"/>
</dbReference>
<feature type="region of interest" description="Disordered" evidence="1">
    <location>
        <begin position="1"/>
        <end position="66"/>
    </location>
</feature>
<dbReference type="PANTHER" id="PTHR10063">
    <property type="entry name" value="TUBERIN"/>
    <property type="match status" value="1"/>
</dbReference>
<evidence type="ECO:0000313" key="3">
    <source>
        <dbReference type="EMBL" id="KAG2532424.1"/>
    </source>
</evidence>
<feature type="compositionally biased region" description="Polar residues" evidence="1">
    <location>
        <begin position="41"/>
        <end position="60"/>
    </location>
</feature>
<proteinExistence type="predicted"/>
<dbReference type="PANTHER" id="PTHR10063:SF0">
    <property type="entry name" value="TUBERIN"/>
    <property type="match status" value="1"/>
</dbReference>
<dbReference type="InterPro" id="IPR011989">
    <property type="entry name" value="ARM-like"/>
</dbReference>
<evidence type="ECO:0000259" key="2">
    <source>
        <dbReference type="Pfam" id="PF11864"/>
    </source>
</evidence>
<dbReference type="EMBL" id="MAYM02002101">
    <property type="protein sequence ID" value="RLN05712.1"/>
    <property type="molecule type" value="Genomic_DNA"/>
</dbReference>
<dbReference type="EMBL" id="JPWU03000002">
    <property type="protein sequence ID" value="KAG2533460.1"/>
    <property type="molecule type" value="Genomic_DNA"/>
</dbReference>
<organism evidence="5 6">
    <name type="scientific">Phytophthora kernoviae</name>
    <dbReference type="NCBI Taxonomy" id="325452"/>
    <lineage>
        <taxon>Eukaryota</taxon>
        <taxon>Sar</taxon>
        <taxon>Stramenopiles</taxon>
        <taxon>Oomycota</taxon>
        <taxon>Peronosporomycetes</taxon>
        <taxon>Peronosporales</taxon>
        <taxon>Peronosporaceae</taxon>
        <taxon>Phytophthora</taxon>
    </lineage>
</organism>
<reference evidence="3" key="3">
    <citation type="submission" date="2020-06" db="EMBL/GenBank/DDBJ databases">
        <authorList>
            <person name="Studholme D.J."/>
        </authorList>
    </citation>
    <scope>NUCLEOTIDE SEQUENCE</scope>
    <source>
        <strain evidence="3">NZFS 2646</strain>
        <strain evidence="4">NZFS 3630</strain>
    </source>
</reference>